<dbReference type="SMART" id="SM00382">
    <property type="entry name" value="AAA"/>
    <property type="match status" value="1"/>
</dbReference>
<feature type="transmembrane region" description="Helical" evidence="8">
    <location>
        <begin position="612"/>
        <end position="634"/>
    </location>
</feature>
<dbReference type="GO" id="GO:0005524">
    <property type="term" value="F:ATP binding"/>
    <property type="evidence" value="ECO:0007669"/>
    <property type="project" value="UniProtKB-KW"/>
</dbReference>
<dbReference type="OrthoDB" id="66620at2759"/>
<sequence length="642" mass="69922">MSAADADDVEVASGGMRKSSSVDTLRALASGDKFGRGILEPGLLISCKEVSYTVPDRADKTKTISLLNNVTCVFSPNRVSALMGPSGAGKTTLLDVLAGRKTQGTTTGKVTMAGQSNSKDITSTICSYVEQFDTLLGALTVREMLLYQAELKTGGTANAQTEEQRAAMVEELLDQLGLNTCADVLIGNELARGISGGQAKRTNIGIALVTKPRVLFLDEPTSGLDSATSTDVMSIVRGLANAGITCVSTIHSPTPDAFRLFDDLVLLSKGKLAYAGSLFGNFGAVPFFEGIGFAYDSQTNLADHLINCISDKHADSKVVDISGKFEASDWSKHLYETVHKEEAKLESGEYTKLTDADVKKLASSKSRAIVSVHAIKTLLKYRTRSNYKDGDYVAARVSGPILFGLVMMSLYWGQGDKSAGSNGEQLNTASLMFMVATLPSFGAAGYMPSIVMERPLFYREMADGCYGVYSYLIYKLIEEGFLAIFPSLVSQGMIYGACALRGSFLIFWLSYYCILQNGIALAYVVSAVAPNMDAANTLLPVYNVIALFFGGILMRRDDMPDGWRWYSHTLFVRYGWQGMMLNHFNNIDKLPETWGEEGPTILKFYDVSPTSISVNFGFMILTWFVWLALAGYFFSTVRHVKR</sequence>
<dbReference type="InterPro" id="IPR013525">
    <property type="entry name" value="ABC2_TM"/>
</dbReference>
<dbReference type="PROSITE" id="PS50893">
    <property type="entry name" value="ABC_TRANSPORTER_2"/>
    <property type="match status" value="1"/>
</dbReference>
<evidence type="ECO:0000256" key="5">
    <source>
        <dbReference type="ARBA" id="ARBA00022840"/>
    </source>
</evidence>
<evidence type="ECO:0000256" key="2">
    <source>
        <dbReference type="ARBA" id="ARBA00022448"/>
    </source>
</evidence>
<dbReference type="SUPFAM" id="SSF52540">
    <property type="entry name" value="P-loop containing nucleoside triphosphate hydrolases"/>
    <property type="match status" value="1"/>
</dbReference>
<feature type="transmembrane region" description="Helical" evidence="8">
    <location>
        <begin position="464"/>
        <end position="485"/>
    </location>
</feature>
<organism evidence="10 11">
    <name type="scientific">Pycnococcus provasolii</name>
    <dbReference type="NCBI Taxonomy" id="41880"/>
    <lineage>
        <taxon>Eukaryota</taxon>
        <taxon>Viridiplantae</taxon>
        <taxon>Chlorophyta</taxon>
        <taxon>Pseudoscourfieldiophyceae</taxon>
        <taxon>Pseudoscourfieldiales</taxon>
        <taxon>Pycnococcaceae</taxon>
        <taxon>Pycnococcus</taxon>
    </lineage>
</organism>
<name>A0A830HEB3_9CHLO</name>
<feature type="transmembrane region" description="Helical" evidence="8">
    <location>
        <begin position="537"/>
        <end position="554"/>
    </location>
</feature>
<dbReference type="PANTHER" id="PTHR48041:SF91">
    <property type="entry name" value="ABC TRANSPORTER G FAMILY MEMBER 28"/>
    <property type="match status" value="1"/>
</dbReference>
<dbReference type="GO" id="GO:0016887">
    <property type="term" value="F:ATP hydrolysis activity"/>
    <property type="evidence" value="ECO:0007669"/>
    <property type="project" value="InterPro"/>
</dbReference>
<dbReference type="InterPro" id="IPR003439">
    <property type="entry name" value="ABC_transporter-like_ATP-bd"/>
</dbReference>
<gene>
    <name evidence="10" type="ORF">PPROV_000384000</name>
</gene>
<dbReference type="Proteomes" id="UP000660262">
    <property type="component" value="Unassembled WGS sequence"/>
</dbReference>
<dbReference type="Pfam" id="PF00005">
    <property type="entry name" value="ABC_tran"/>
    <property type="match status" value="1"/>
</dbReference>
<dbReference type="Gene3D" id="3.40.50.300">
    <property type="entry name" value="P-loop containing nucleotide triphosphate hydrolases"/>
    <property type="match status" value="1"/>
</dbReference>
<dbReference type="GO" id="GO:0016020">
    <property type="term" value="C:membrane"/>
    <property type="evidence" value="ECO:0007669"/>
    <property type="project" value="UniProtKB-SubCell"/>
</dbReference>
<keyword evidence="6 8" id="KW-1133">Transmembrane helix</keyword>
<evidence type="ECO:0000256" key="1">
    <source>
        <dbReference type="ARBA" id="ARBA00004141"/>
    </source>
</evidence>
<feature type="domain" description="ABC transporter" evidence="9">
    <location>
        <begin position="45"/>
        <end position="294"/>
    </location>
</feature>
<evidence type="ECO:0000313" key="10">
    <source>
        <dbReference type="EMBL" id="GHP05088.1"/>
    </source>
</evidence>
<evidence type="ECO:0000256" key="8">
    <source>
        <dbReference type="SAM" id="Phobius"/>
    </source>
</evidence>
<dbReference type="InterPro" id="IPR003593">
    <property type="entry name" value="AAA+_ATPase"/>
</dbReference>
<feature type="transmembrane region" description="Helical" evidence="8">
    <location>
        <begin position="432"/>
        <end position="452"/>
    </location>
</feature>
<keyword evidence="3 8" id="KW-0812">Transmembrane</keyword>
<feature type="transmembrane region" description="Helical" evidence="8">
    <location>
        <begin position="505"/>
        <end position="525"/>
    </location>
</feature>
<feature type="transmembrane region" description="Helical" evidence="8">
    <location>
        <begin position="392"/>
        <end position="412"/>
    </location>
</feature>
<keyword evidence="5" id="KW-0067">ATP-binding</keyword>
<keyword evidence="7 8" id="KW-0472">Membrane</keyword>
<dbReference type="InterPro" id="IPR050352">
    <property type="entry name" value="ABCG_transporters"/>
</dbReference>
<evidence type="ECO:0000256" key="6">
    <source>
        <dbReference type="ARBA" id="ARBA00022989"/>
    </source>
</evidence>
<proteinExistence type="predicted"/>
<dbReference type="InterPro" id="IPR027417">
    <property type="entry name" value="P-loop_NTPase"/>
</dbReference>
<keyword evidence="4" id="KW-0547">Nucleotide-binding</keyword>
<dbReference type="AlphaFoldDB" id="A0A830HEB3"/>
<protein>
    <recommendedName>
        <fullName evidence="9">ABC transporter domain-containing protein</fullName>
    </recommendedName>
</protein>
<accession>A0A830HEB3</accession>
<keyword evidence="11" id="KW-1185">Reference proteome</keyword>
<comment type="subcellular location">
    <subcellularLocation>
        <location evidence="1">Membrane</location>
        <topology evidence="1">Multi-pass membrane protein</topology>
    </subcellularLocation>
</comment>
<evidence type="ECO:0000256" key="7">
    <source>
        <dbReference type="ARBA" id="ARBA00023136"/>
    </source>
</evidence>
<evidence type="ECO:0000259" key="9">
    <source>
        <dbReference type="PROSITE" id="PS50893"/>
    </source>
</evidence>
<evidence type="ECO:0000256" key="4">
    <source>
        <dbReference type="ARBA" id="ARBA00022741"/>
    </source>
</evidence>
<keyword evidence="2" id="KW-0813">Transport</keyword>
<reference evidence="10" key="1">
    <citation type="submission" date="2020-10" db="EMBL/GenBank/DDBJ databases">
        <title>Unveiling of a novel bifunctional photoreceptor, Dualchrome1, isolated from a cosmopolitan green alga.</title>
        <authorList>
            <person name="Suzuki S."/>
            <person name="Kawachi M."/>
        </authorList>
    </citation>
    <scope>NUCLEOTIDE SEQUENCE</scope>
    <source>
        <strain evidence="10">NIES 2893</strain>
    </source>
</reference>
<evidence type="ECO:0000256" key="3">
    <source>
        <dbReference type="ARBA" id="ARBA00022692"/>
    </source>
</evidence>
<dbReference type="PANTHER" id="PTHR48041">
    <property type="entry name" value="ABC TRANSPORTER G FAMILY MEMBER 28"/>
    <property type="match status" value="1"/>
</dbReference>
<dbReference type="GO" id="GO:0140359">
    <property type="term" value="F:ABC-type transporter activity"/>
    <property type="evidence" value="ECO:0007669"/>
    <property type="project" value="InterPro"/>
</dbReference>
<dbReference type="EMBL" id="BNJQ01000009">
    <property type="protein sequence ID" value="GHP05088.1"/>
    <property type="molecule type" value="Genomic_DNA"/>
</dbReference>
<comment type="caution">
    <text evidence="10">The sequence shown here is derived from an EMBL/GenBank/DDBJ whole genome shotgun (WGS) entry which is preliminary data.</text>
</comment>
<evidence type="ECO:0000313" key="11">
    <source>
        <dbReference type="Proteomes" id="UP000660262"/>
    </source>
</evidence>
<dbReference type="Pfam" id="PF01061">
    <property type="entry name" value="ABC2_membrane"/>
    <property type="match status" value="1"/>
</dbReference>